<keyword evidence="2" id="KW-0472">Membrane</keyword>
<keyword evidence="2" id="KW-0812">Transmembrane</keyword>
<keyword evidence="2" id="KW-1133">Transmembrane helix</keyword>
<evidence type="ECO:0000256" key="2">
    <source>
        <dbReference type="SAM" id="Phobius"/>
    </source>
</evidence>
<organism evidence="3 4">
    <name type="scientific">Haloterrigena gelatinilytica</name>
    <dbReference type="NCBI Taxonomy" id="2741724"/>
    <lineage>
        <taxon>Archaea</taxon>
        <taxon>Methanobacteriati</taxon>
        <taxon>Methanobacteriota</taxon>
        <taxon>Stenosarchaea group</taxon>
        <taxon>Halobacteria</taxon>
        <taxon>Halobacteriales</taxon>
        <taxon>Natrialbaceae</taxon>
        <taxon>Haloterrigena</taxon>
    </lineage>
</organism>
<accession>A0ABX2LG07</accession>
<keyword evidence="4" id="KW-1185">Reference proteome</keyword>
<gene>
    <name evidence="3" type="ORF">HTZ84_04910</name>
</gene>
<dbReference type="Proteomes" id="UP001016761">
    <property type="component" value="Unassembled WGS sequence"/>
</dbReference>
<evidence type="ECO:0000313" key="4">
    <source>
        <dbReference type="Proteomes" id="UP001016761"/>
    </source>
</evidence>
<feature type="transmembrane region" description="Helical" evidence="2">
    <location>
        <begin position="48"/>
        <end position="66"/>
    </location>
</feature>
<protein>
    <submittedName>
        <fullName evidence="3">Uncharacterized protein</fullName>
    </submittedName>
</protein>
<feature type="compositionally biased region" description="Basic and acidic residues" evidence="1">
    <location>
        <begin position="212"/>
        <end position="237"/>
    </location>
</feature>
<proteinExistence type="predicted"/>
<name>A0ABX2LG07_9EURY</name>
<sequence>MSSNNTTFWDVLIAYKWPLVSLFFLLIAGISFGFIPVPDFGLSDLQKVMILGTLGAWIIVFFPAYIKAQEEVEVDYEFVQVLNAETDETRVWAAPPEKVEEIDFEKGGFDDLRATGARWNIVREFDPQEMVAVGNDTSMATDRELRDDRNELKNLRKYMTEKVKEGERLRALAPVMKVLSDNEAVNKVDRNMRQALSDGSLDFLLMSESEYEQTREEVQKKDNMTKEEMKEQIKEEFSDNGTDSETTGENGGNGGDEA</sequence>
<feature type="compositionally biased region" description="Gly residues" evidence="1">
    <location>
        <begin position="249"/>
        <end position="258"/>
    </location>
</feature>
<comment type="caution">
    <text evidence="3">The sequence shown here is derived from an EMBL/GenBank/DDBJ whole genome shotgun (WGS) entry which is preliminary data.</text>
</comment>
<evidence type="ECO:0000313" key="3">
    <source>
        <dbReference type="EMBL" id="NUC71656.1"/>
    </source>
</evidence>
<reference evidence="3 4" key="1">
    <citation type="submission" date="2020-06" db="EMBL/GenBank/DDBJ databases">
        <title>Haloterrigena sp. nov., an extremely halophilic archaeon isolated from a saline sediment.</title>
        <authorList>
            <person name="Liu B.-B."/>
        </authorList>
    </citation>
    <scope>NUCLEOTIDE SEQUENCE [LARGE SCALE GENOMIC DNA]</scope>
    <source>
        <strain evidence="3 4">SYSU A558-1</strain>
    </source>
</reference>
<dbReference type="EMBL" id="JABUQZ010000001">
    <property type="protein sequence ID" value="NUC71656.1"/>
    <property type="molecule type" value="Genomic_DNA"/>
</dbReference>
<evidence type="ECO:0000256" key="1">
    <source>
        <dbReference type="SAM" id="MobiDB-lite"/>
    </source>
</evidence>
<feature type="transmembrane region" description="Helical" evidence="2">
    <location>
        <begin position="12"/>
        <end position="36"/>
    </location>
</feature>
<dbReference type="RefSeq" id="WP_174679647.1">
    <property type="nucleotide sequence ID" value="NZ_JABUQZ010000001.1"/>
</dbReference>
<feature type="region of interest" description="Disordered" evidence="1">
    <location>
        <begin position="211"/>
        <end position="258"/>
    </location>
</feature>